<evidence type="ECO:0000256" key="3">
    <source>
        <dbReference type="ARBA" id="ARBA00022741"/>
    </source>
</evidence>
<keyword evidence="10" id="KW-1185">Reference proteome</keyword>
<dbReference type="InterPro" id="IPR031475">
    <property type="entry name" value="NBD_C"/>
</dbReference>
<comment type="similarity">
    <text evidence="1">Belongs to the four-carbon acid sugar kinase family.</text>
</comment>
<feature type="domain" description="Four-carbon acid sugar kinase N-terminal" evidence="7">
    <location>
        <begin position="5"/>
        <end position="229"/>
    </location>
</feature>
<keyword evidence="5" id="KW-0067">ATP-binding</keyword>
<evidence type="ECO:0000256" key="5">
    <source>
        <dbReference type="ARBA" id="ARBA00022840"/>
    </source>
</evidence>
<sequence length="433" mass="47148">MMNQIGIIADDLTGANDSGVQLAKKGLSSTVVFDYRHAKADAVSDVLVVDTDSRARSREEAYEAALGAARFLKDRGSRHIYKKVDSTLRGNMAAELLAVEQVFQPDLVLIAPAFPKMNRTTVNGHHYVGGVLITETEFARDPKTPVQESYIPKLLQADADRKVSLIDSDMLRLPESELRARVTAELENGSTWFVCDSQSEEELVAIASFFAKLDKQILWTGSAGLIEYLPEALQLSPAGSGDEEVALTKKTLVVSGSLSQTTRGQLQRVKEMEQAHFMEVSPEELIRQNGSSASYVEEMLNHSDKDYYVLYVDASESNRVLGREVGAELGLSLNEVSEAISSGLGQITKALLKASGEIEGLILTGGDTAKAVCTELESGEMQLYSEVEPGLPFGRLHGESGSYWAITKAGGFGNDESLVDALKYMTKQKKVRV</sequence>
<evidence type="ECO:0000256" key="2">
    <source>
        <dbReference type="ARBA" id="ARBA00022679"/>
    </source>
</evidence>
<dbReference type="GO" id="GO:0016301">
    <property type="term" value="F:kinase activity"/>
    <property type="evidence" value="ECO:0007669"/>
    <property type="project" value="UniProtKB-KW"/>
</dbReference>
<evidence type="ECO:0000256" key="4">
    <source>
        <dbReference type="ARBA" id="ARBA00022777"/>
    </source>
</evidence>
<dbReference type="Pfam" id="PF07005">
    <property type="entry name" value="SBD_N"/>
    <property type="match status" value="1"/>
</dbReference>
<dbReference type="InterPro" id="IPR010737">
    <property type="entry name" value="4-carb_acid_sugar_kinase_N"/>
</dbReference>
<keyword evidence="6" id="KW-0119">Carbohydrate metabolism</keyword>
<evidence type="ECO:0000313" key="9">
    <source>
        <dbReference type="EMBL" id="MUG67263.1"/>
    </source>
</evidence>
<proteinExistence type="inferred from homology"/>
<dbReference type="Pfam" id="PF17042">
    <property type="entry name" value="NBD_C"/>
    <property type="match status" value="1"/>
</dbReference>
<evidence type="ECO:0000256" key="1">
    <source>
        <dbReference type="ARBA" id="ARBA00005715"/>
    </source>
</evidence>
<organism evidence="9 10">
    <name type="scientific">Paenibacillus campinasensis</name>
    <dbReference type="NCBI Taxonomy" id="66347"/>
    <lineage>
        <taxon>Bacteria</taxon>
        <taxon>Bacillati</taxon>
        <taxon>Bacillota</taxon>
        <taxon>Bacilli</taxon>
        <taxon>Bacillales</taxon>
        <taxon>Paenibacillaceae</taxon>
        <taxon>Paenibacillus</taxon>
    </lineage>
</organism>
<evidence type="ECO:0000259" key="7">
    <source>
        <dbReference type="Pfam" id="PF07005"/>
    </source>
</evidence>
<keyword evidence="4 9" id="KW-0418">Kinase</keyword>
<dbReference type="InterPro" id="IPR037051">
    <property type="entry name" value="4-carb_acid_sugar_kinase_N_sf"/>
</dbReference>
<feature type="domain" description="Four-carbon acid sugar kinase nucleotide binding" evidence="8">
    <location>
        <begin position="252"/>
        <end position="418"/>
    </location>
</feature>
<dbReference type="Gene3D" id="3.40.50.10840">
    <property type="entry name" value="Putative sugar-binding, N-terminal domain"/>
    <property type="match status" value="1"/>
</dbReference>
<dbReference type="Gene3D" id="3.40.980.20">
    <property type="entry name" value="Four-carbon acid sugar kinase, nucleotide binding domain"/>
    <property type="match status" value="1"/>
</dbReference>
<dbReference type="Proteomes" id="UP000435177">
    <property type="component" value="Unassembled WGS sequence"/>
</dbReference>
<evidence type="ECO:0000313" key="10">
    <source>
        <dbReference type="Proteomes" id="UP000435177"/>
    </source>
</evidence>
<comment type="caution">
    <text evidence="9">The sequence shown here is derived from an EMBL/GenBank/DDBJ whole genome shotgun (WGS) entry which is preliminary data.</text>
</comment>
<protein>
    <submittedName>
        <fullName evidence="9">Four-carbon acid sugar kinase family protein</fullName>
    </submittedName>
</protein>
<gene>
    <name evidence="9" type="ORF">GNP94_14835</name>
</gene>
<evidence type="ECO:0000259" key="8">
    <source>
        <dbReference type="Pfam" id="PF17042"/>
    </source>
</evidence>
<name>A0ABW9T1U9_9BACL</name>
<dbReference type="SUPFAM" id="SSF142764">
    <property type="entry name" value="YgbK-like"/>
    <property type="match status" value="1"/>
</dbReference>
<keyword evidence="3" id="KW-0547">Nucleotide-binding</keyword>
<accession>A0ABW9T1U9</accession>
<keyword evidence="2" id="KW-0808">Transferase</keyword>
<reference evidence="9 10" key="1">
    <citation type="submission" date="2019-11" db="EMBL/GenBank/DDBJ databases">
        <title>Draft genome sequences of five Paenibacillus species of dairy origin.</title>
        <authorList>
            <person name="Olajide A.M."/>
            <person name="Chen S."/>
            <person name="Lapointe G."/>
        </authorList>
    </citation>
    <scope>NUCLEOTIDE SEQUENCE [LARGE SCALE GENOMIC DNA]</scope>
    <source>
        <strain evidence="9 10">3CS1</strain>
    </source>
</reference>
<dbReference type="EMBL" id="WOAA01000012">
    <property type="protein sequence ID" value="MUG67263.1"/>
    <property type="molecule type" value="Genomic_DNA"/>
</dbReference>
<evidence type="ECO:0000256" key="6">
    <source>
        <dbReference type="ARBA" id="ARBA00023277"/>
    </source>
</evidence>
<dbReference type="InterPro" id="IPR042213">
    <property type="entry name" value="NBD_C_sf"/>
</dbReference>